<proteinExistence type="predicted"/>
<evidence type="ECO:0000313" key="2">
    <source>
        <dbReference type="EMBL" id="CAG7599005.1"/>
    </source>
</evidence>
<dbReference type="InterPro" id="IPR024775">
    <property type="entry name" value="DinB-like"/>
</dbReference>
<organism evidence="2 3">
    <name type="scientific">Paenibacillus solanacearum</name>
    <dbReference type="NCBI Taxonomy" id="2048548"/>
    <lineage>
        <taxon>Bacteria</taxon>
        <taxon>Bacillati</taxon>
        <taxon>Bacillota</taxon>
        <taxon>Bacilli</taxon>
        <taxon>Bacillales</taxon>
        <taxon>Paenibacillaceae</taxon>
        <taxon>Paenibacillus</taxon>
    </lineage>
</organism>
<keyword evidence="3" id="KW-1185">Reference proteome</keyword>
<protein>
    <recommendedName>
        <fullName evidence="1">DinB-like domain-containing protein</fullName>
    </recommendedName>
</protein>
<reference evidence="2" key="1">
    <citation type="submission" date="2021-06" db="EMBL/GenBank/DDBJ databases">
        <authorList>
            <person name="Criscuolo A."/>
        </authorList>
    </citation>
    <scope>NUCLEOTIDE SEQUENCE</scope>
    <source>
        <strain evidence="2">CIP111600</strain>
    </source>
</reference>
<dbReference type="Pfam" id="PF12867">
    <property type="entry name" value="DinB_2"/>
    <property type="match status" value="1"/>
</dbReference>
<name>A0A916JS45_9BACL</name>
<accession>A0A916JS45</accession>
<dbReference type="AlphaFoldDB" id="A0A916JS45"/>
<sequence length="155" mass="17324">MEDIVFNQIAFVRKQTLKALDGVTELTATTLPNKFRNHILWQAGHIGLVQERFAFLIHGFDAELPEAYKSLFGPGSAPASWTETAPSLAEVTEWLRDQPQRIERQLKGRLGEASPSPYTTSSGLTLATVGEFVNFSLYHEGMHFQAIKMYKALLA</sequence>
<evidence type="ECO:0000313" key="3">
    <source>
        <dbReference type="Proteomes" id="UP000693672"/>
    </source>
</evidence>
<dbReference type="EMBL" id="CAJVAS010000001">
    <property type="protein sequence ID" value="CAG7599005.1"/>
    <property type="molecule type" value="Genomic_DNA"/>
</dbReference>
<dbReference type="Proteomes" id="UP000693672">
    <property type="component" value="Unassembled WGS sequence"/>
</dbReference>
<feature type="domain" description="DinB-like" evidence="1">
    <location>
        <begin position="9"/>
        <end position="146"/>
    </location>
</feature>
<evidence type="ECO:0000259" key="1">
    <source>
        <dbReference type="Pfam" id="PF12867"/>
    </source>
</evidence>
<dbReference type="RefSeq" id="WP_218090096.1">
    <property type="nucleotide sequence ID" value="NZ_CAJVAS010000001.1"/>
</dbReference>
<gene>
    <name evidence="2" type="ORF">PAESOLCIP111_00276</name>
</gene>
<comment type="caution">
    <text evidence="2">The sequence shown here is derived from an EMBL/GenBank/DDBJ whole genome shotgun (WGS) entry which is preliminary data.</text>
</comment>